<dbReference type="GO" id="GO:0006913">
    <property type="term" value="P:nucleocytoplasmic transport"/>
    <property type="evidence" value="ECO:0007669"/>
    <property type="project" value="TreeGrafter"/>
</dbReference>
<dbReference type="SUPFAM" id="SSF52047">
    <property type="entry name" value="RNI-like"/>
    <property type="match status" value="1"/>
</dbReference>
<feature type="region of interest" description="Disordered" evidence="1">
    <location>
        <begin position="246"/>
        <end position="437"/>
    </location>
</feature>
<dbReference type="PANTHER" id="PTHR24113:SF15">
    <property type="entry name" value="NACHT DOMAIN-CONTAINING PROTEIN"/>
    <property type="match status" value="1"/>
</dbReference>
<dbReference type="GeneID" id="39583753"/>
<feature type="compositionally biased region" description="Low complexity" evidence="1">
    <location>
        <begin position="102"/>
        <end position="121"/>
    </location>
</feature>
<proteinExistence type="predicted"/>
<dbReference type="GO" id="GO:0031267">
    <property type="term" value="F:small GTPase binding"/>
    <property type="evidence" value="ECO:0007669"/>
    <property type="project" value="TreeGrafter"/>
</dbReference>
<organism evidence="2 3">
    <name type="scientific">Sodiomyces alkalinus (strain CBS 110278 / VKM F-3762 / F11)</name>
    <name type="common">Alkaliphilic filamentous fungus</name>
    <dbReference type="NCBI Taxonomy" id="1314773"/>
    <lineage>
        <taxon>Eukaryota</taxon>
        <taxon>Fungi</taxon>
        <taxon>Dikarya</taxon>
        <taxon>Ascomycota</taxon>
        <taxon>Pezizomycotina</taxon>
        <taxon>Sordariomycetes</taxon>
        <taxon>Hypocreomycetidae</taxon>
        <taxon>Glomerellales</taxon>
        <taxon>Plectosphaerellaceae</taxon>
        <taxon>Sodiomyces</taxon>
    </lineage>
</organism>
<feature type="region of interest" description="Disordered" evidence="1">
    <location>
        <begin position="598"/>
        <end position="626"/>
    </location>
</feature>
<dbReference type="GO" id="GO:0048471">
    <property type="term" value="C:perinuclear region of cytoplasm"/>
    <property type="evidence" value="ECO:0007669"/>
    <property type="project" value="TreeGrafter"/>
</dbReference>
<name>A0A3N2PM81_SODAK</name>
<feature type="compositionally biased region" description="Basic and acidic residues" evidence="1">
    <location>
        <begin position="365"/>
        <end position="386"/>
    </location>
</feature>
<dbReference type="GO" id="GO:0005096">
    <property type="term" value="F:GTPase activator activity"/>
    <property type="evidence" value="ECO:0007669"/>
    <property type="project" value="InterPro"/>
</dbReference>
<feature type="compositionally biased region" description="Polar residues" evidence="1">
    <location>
        <begin position="41"/>
        <end position="51"/>
    </location>
</feature>
<keyword evidence="3" id="KW-1185">Reference proteome</keyword>
<dbReference type="STRING" id="1314773.A0A3N2PM81"/>
<feature type="compositionally biased region" description="Basic and acidic residues" evidence="1">
    <location>
        <begin position="303"/>
        <end position="316"/>
    </location>
</feature>
<feature type="compositionally biased region" description="Basic and acidic residues" evidence="1">
    <location>
        <begin position="270"/>
        <end position="295"/>
    </location>
</feature>
<dbReference type="GO" id="GO:0005634">
    <property type="term" value="C:nucleus"/>
    <property type="evidence" value="ECO:0007669"/>
    <property type="project" value="TreeGrafter"/>
</dbReference>
<evidence type="ECO:0000313" key="3">
    <source>
        <dbReference type="Proteomes" id="UP000272025"/>
    </source>
</evidence>
<feature type="compositionally biased region" description="Basic and acidic residues" evidence="1">
    <location>
        <begin position="974"/>
        <end position="993"/>
    </location>
</feature>
<feature type="region of interest" description="Disordered" evidence="1">
    <location>
        <begin position="974"/>
        <end position="1007"/>
    </location>
</feature>
<accession>A0A3N2PM81</accession>
<dbReference type="GO" id="GO:0005829">
    <property type="term" value="C:cytosol"/>
    <property type="evidence" value="ECO:0007669"/>
    <property type="project" value="TreeGrafter"/>
</dbReference>
<dbReference type="EMBL" id="ML119061">
    <property type="protein sequence ID" value="ROT35618.1"/>
    <property type="molecule type" value="Genomic_DNA"/>
</dbReference>
<protein>
    <submittedName>
        <fullName evidence="2">RNI-like protein</fullName>
    </submittedName>
</protein>
<dbReference type="Proteomes" id="UP000272025">
    <property type="component" value="Unassembled WGS sequence"/>
</dbReference>
<evidence type="ECO:0000256" key="1">
    <source>
        <dbReference type="SAM" id="MobiDB-lite"/>
    </source>
</evidence>
<feature type="region of interest" description="Disordered" evidence="1">
    <location>
        <begin position="22"/>
        <end position="187"/>
    </location>
</feature>
<feature type="compositionally biased region" description="Polar residues" evidence="1">
    <location>
        <begin position="122"/>
        <end position="139"/>
    </location>
</feature>
<gene>
    <name evidence="2" type="ORF">SODALDRAFT_394638</name>
</gene>
<sequence length="1253" mass="135979">MEQVHGVDVSWMTHGSARAFCPADKGSKIATTRKPTPVSPPSQETPRSSSPIPAANGNGAKPQSNGGGSENTNTASRPIPTPRPPLKRSDSGDKSPGANGTSPSRRNSWFSSLSSKFSSSPTQHHINGDQATNQPQSASPKEKEFPPAPPPRYSPPRHAVLQHANKPEGDQPYTPAPPGRGQASFLGVFRRLSSTGGLTPGQKYNHGLVERRVLNVDRNRERCPLPQLRQPNLRRVAFSVDVEIAPQPKYADPDPSSAKPALSDKTQKRKMTEKGEGEALKHPKSLEIQKEHEGVVKATGEPLPKEPEKEGTEIPKEPPGPNESSGSKEIKDDKAAKGGPAKPGSTPTTPPPTTPPTSAGATGMADKEREAKKKEKKKKSEEERKARKEKKRKQAEANGTIPMEIRFDDSDSSAETSQSGTTGNGGRKTTSAPTTNPVRIYRRCCQLRETPILKKIAEQLSDPANSSTRPGVVDKLDLTGYWLQLPDLITLGDYLAVVPVKEVILENCGLSDEGLRVILAGLLAAKLPETRRRRLATHPDGLAQQGGFVERLVLKENKFGVEGWKHICLFIYLCRSLKYLDLSMVPFPRSVALATQNGQGQRSQINTTGTSIGATTTARSSNDNNGSREHITLAGLVSKAFAQRLGGPTLELLNIGGINPSSSDLGTLIDGIIECGIRRLGLPHNNIDNIGLEHVARFISSGHCEGLDLGGNDLRESIEVLAQSISDNSPLWGLSLAECNLRPGSLCKIFPKLLPLKNLRFIDLSHNQELCSSEPSAVGLLRKYLPKLQNLKRIHLADVSMTSEQAIALAEILPEVHGLAHISFLENPKLVKLADATTEESREEACALYASLLAATRVSPSIICVDIDVPSERSGEVVKAMAKQVVAYCLRNMQRIPIAEISSAVQGLADGHAVPEGQEPPYPDVLVHLVGHDVLNQDECPSDHESAPDDDYVIGGTGLVKALTCCLENRGDDSRRQSVEFTKEAEDGGKEEGVETPTMIGPKLPSAKAKDMSKHLLAAARKIRIRLQPAVARAKAHASDEENLRKLLFLDTTLANIIKRFEDEFPDTRVGGGAGLLADATPSLPAEVEPEQVAIPSDAEDDFDLEVRPSLSRTNSAMSLSSRALAEEEGRMLRTGHMFRSGIIKPEYFDLLNGLDETLVEPNHVAAMQEMVEELQDPDLSRKMREKGVVRLFREDREQIREALRVLDPEYWERFVESQEKARGNVQVLSPSVKAAETRPDGGAAPDESAVED</sequence>
<evidence type="ECO:0000313" key="2">
    <source>
        <dbReference type="EMBL" id="ROT35618.1"/>
    </source>
</evidence>
<dbReference type="Gene3D" id="3.80.10.10">
    <property type="entry name" value="Ribonuclease Inhibitor"/>
    <property type="match status" value="2"/>
</dbReference>
<dbReference type="RefSeq" id="XP_028463424.1">
    <property type="nucleotide sequence ID" value="XM_028615276.1"/>
</dbReference>
<feature type="compositionally biased region" description="Basic and acidic residues" evidence="1">
    <location>
        <begin position="326"/>
        <end position="336"/>
    </location>
</feature>
<dbReference type="InterPro" id="IPR027038">
    <property type="entry name" value="RanGap"/>
</dbReference>
<dbReference type="AlphaFoldDB" id="A0A3N2PM81"/>
<dbReference type="PANTHER" id="PTHR24113">
    <property type="entry name" value="RAN GTPASE-ACTIVATING PROTEIN 1"/>
    <property type="match status" value="1"/>
</dbReference>
<feature type="compositionally biased region" description="Low complexity" evidence="1">
    <location>
        <begin position="607"/>
        <end position="621"/>
    </location>
</feature>
<feature type="region of interest" description="Disordered" evidence="1">
    <location>
        <begin position="1222"/>
        <end position="1253"/>
    </location>
</feature>
<dbReference type="InterPro" id="IPR032675">
    <property type="entry name" value="LRR_dom_sf"/>
</dbReference>
<reference evidence="2 3" key="1">
    <citation type="journal article" date="2018" name="Mol. Ecol.">
        <title>The obligate alkalophilic soda-lake fungus Sodiomyces alkalinus has shifted to a protein diet.</title>
        <authorList>
            <person name="Grum-Grzhimaylo A.A."/>
            <person name="Falkoski D.L."/>
            <person name="van den Heuvel J."/>
            <person name="Valero-Jimenez C.A."/>
            <person name="Min B."/>
            <person name="Choi I.G."/>
            <person name="Lipzen A."/>
            <person name="Daum C.G."/>
            <person name="Aanen D.K."/>
            <person name="Tsang A."/>
            <person name="Henrissat B."/>
            <person name="Bilanenko E.N."/>
            <person name="de Vries R.P."/>
            <person name="van Kan J.A.L."/>
            <person name="Grigoriev I.V."/>
            <person name="Debets A.J.M."/>
        </authorList>
    </citation>
    <scope>NUCLEOTIDE SEQUENCE [LARGE SCALE GENOMIC DNA]</scope>
    <source>
        <strain evidence="2 3">F11</strain>
    </source>
</reference>
<feature type="compositionally biased region" description="Polar residues" evidence="1">
    <location>
        <begin position="413"/>
        <end position="437"/>
    </location>
</feature>
<dbReference type="OrthoDB" id="8436363at2759"/>
<feature type="compositionally biased region" description="Low complexity" evidence="1">
    <location>
        <begin position="337"/>
        <end position="347"/>
    </location>
</feature>